<evidence type="ECO:0000313" key="2">
    <source>
        <dbReference type="EMBL" id="EAY26115.1"/>
    </source>
</evidence>
<name>A1ZU02_MICM2</name>
<evidence type="ECO:0000256" key="1">
    <source>
        <dbReference type="SAM" id="Phobius"/>
    </source>
</evidence>
<dbReference type="EMBL" id="AAWS01000038">
    <property type="protein sequence ID" value="EAY26115.1"/>
    <property type="molecule type" value="Genomic_DNA"/>
</dbReference>
<keyword evidence="1" id="KW-0812">Transmembrane</keyword>
<keyword evidence="1" id="KW-0472">Membrane</keyword>
<gene>
    <name evidence="2" type="ORF">M23134_05988</name>
</gene>
<feature type="transmembrane region" description="Helical" evidence="1">
    <location>
        <begin position="12"/>
        <end position="30"/>
    </location>
</feature>
<proteinExistence type="predicted"/>
<comment type="caution">
    <text evidence="2">The sequence shown here is derived from an EMBL/GenBank/DDBJ whole genome shotgun (WGS) entry which is preliminary data.</text>
</comment>
<evidence type="ECO:0000313" key="3">
    <source>
        <dbReference type="Proteomes" id="UP000004095"/>
    </source>
</evidence>
<sequence length="41" mass="5004">MLFSRRKNKKEYLKILKLALVFFYICLSTDKNRLTYPMFVA</sequence>
<accession>A1ZU02</accession>
<reference evidence="2 3" key="1">
    <citation type="submission" date="2007-01" db="EMBL/GenBank/DDBJ databases">
        <authorList>
            <person name="Haygood M."/>
            <person name="Podell S."/>
            <person name="Anderson C."/>
            <person name="Hopkinson B."/>
            <person name="Roe K."/>
            <person name="Barbeau K."/>
            <person name="Gaasterland T."/>
            <person name="Ferriera S."/>
            <person name="Johnson J."/>
            <person name="Kravitz S."/>
            <person name="Beeson K."/>
            <person name="Sutton G."/>
            <person name="Rogers Y.-H."/>
            <person name="Friedman R."/>
            <person name="Frazier M."/>
            <person name="Venter J.C."/>
        </authorList>
    </citation>
    <scope>NUCLEOTIDE SEQUENCE [LARGE SCALE GENOMIC DNA]</scope>
    <source>
        <strain evidence="2 3">ATCC 23134</strain>
    </source>
</reference>
<dbReference type="Proteomes" id="UP000004095">
    <property type="component" value="Unassembled WGS sequence"/>
</dbReference>
<dbReference type="AlphaFoldDB" id="A1ZU02"/>
<keyword evidence="1" id="KW-1133">Transmembrane helix</keyword>
<protein>
    <submittedName>
        <fullName evidence="2">Uncharacterized protein</fullName>
    </submittedName>
</protein>
<organism evidence="2 3">
    <name type="scientific">Microscilla marina ATCC 23134</name>
    <dbReference type="NCBI Taxonomy" id="313606"/>
    <lineage>
        <taxon>Bacteria</taxon>
        <taxon>Pseudomonadati</taxon>
        <taxon>Bacteroidota</taxon>
        <taxon>Cytophagia</taxon>
        <taxon>Cytophagales</taxon>
        <taxon>Microscillaceae</taxon>
        <taxon>Microscilla</taxon>
    </lineage>
</organism>
<keyword evidence="3" id="KW-1185">Reference proteome</keyword>